<dbReference type="Pfam" id="PF11790">
    <property type="entry name" value="Glyco_hydro_cc"/>
    <property type="match status" value="1"/>
</dbReference>
<proteinExistence type="predicted"/>
<dbReference type="Gene3D" id="2.60.120.260">
    <property type="entry name" value="Galactose-binding domain-like"/>
    <property type="match status" value="1"/>
</dbReference>
<feature type="signal peptide" evidence="2">
    <location>
        <begin position="1"/>
        <end position="20"/>
    </location>
</feature>
<dbReference type="NCBIfam" id="TIGR04183">
    <property type="entry name" value="Por_Secre_tail"/>
    <property type="match status" value="1"/>
</dbReference>
<dbReference type="InterPro" id="IPR053183">
    <property type="entry name" value="ASL1"/>
</dbReference>
<dbReference type="Gene3D" id="2.60.20.10">
    <property type="entry name" value="Crystallins"/>
    <property type="match status" value="1"/>
</dbReference>
<dbReference type="GO" id="GO:0071966">
    <property type="term" value="P:fungal-type cell wall polysaccharide metabolic process"/>
    <property type="evidence" value="ECO:0007669"/>
    <property type="project" value="TreeGrafter"/>
</dbReference>
<dbReference type="AlphaFoldDB" id="A0A4P6YHP5"/>
<dbReference type="PANTHER" id="PTHR34154">
    <property type="entry name" value="ALKALI-SENSITIVE LINKAGE PROTEIN 1"/>
    <property type="match status" value="1"/>
</dbReference>
<sequence>MKRIAKYSMFLFVLISANLAAQTNILVENTKVTVVNLGGNNYTVGSNAELLITAPVIGNGTVNLTADSGWLILDGVLPSRAINLHLSYIRVNGQPARNNINVKVTNYLRGCVIMAHSPTFEALTMYKDAGYTGEELKCFPYKYYKEADLGTFNNEVSSFKLKKGYMATFAQNQDGTGYSKVFIAEKADVEISTLQLGLDNQVSFVRVFPWRYTEKKGMGWSINSPIRTLRGSWFYNWGPTTTESTTDIEFVPCKWSANNDVDTQWQTILNNNSSNHLLGFNEPDGQEQANMSLELMLRRWPKMLESGMRLGSPAVASDLNLLYAFIDRCDALNYRVDFVAIHDYGEGTAQAFYNKCKAIYDRTKRPIWIKEFNFGGTWTAGRPTYEQSAARIKEIIERYDTEGIIERYAIFNFDEADQNRAVFYNPVENLVITPLGVVYRDQTSAMAFNPAEQINIPIKQVAPVNFMGFNTDAANTRLRWENFMDNTAGTFRIERSLNGGVFTQIAVIAGTNTTYIDNVSSSGLGRYTYRITSLNPVYGNSLTVSNMVDVLANGKQNVARFKDVKVSSTHSAPFPGTNAVDGGISLDASRWVSRANSIPATIEIDLNGTYVIDELVFYTGLNNVYSSPIINFQFQYWDGAKWVNAISETANTLTSYRKSFPEVSTNKVRLFVNESTGAMVRLFEIEVYGKEISSLSIKENEPYVNKFTIYPNPTSRAITVEGNDPVHSIVIFDINAKTLLKEENTKSVDVSELSAGTYFVRINDKETFRFIKK</sequence>
<dbReference type="PANTHER" id="PTHR34154:SF10">
    <property type="entry name" value="ASL1-LIKE GLYCOSYL HYDROLASE CATALYTIC DOMAIN-CONTAINING PROTEIN"/>
    <property type="match status" value="1"/>
</dbReference>
<dbReference type="Gene3D" id="3.20.20.80">
    <property type="entry name" value="Glycosidases"/>
    <property type="match status" value="1"/>
</dbReference>
<dbReference type="InterPro" id="IPR008979">
    <property type="entry name" value="Galactose-bd-like_sf"/>
</dbReference>
<organism evidence="4 5">
    <name type="scientific">Flavobacterium nackdongense</name>
    <dbReference type="NCBI Taxonomy" id="2547394"/>
    <lineage>
        <taxon>Bacteria</taxon>
        <taxon>Pseudomonadati</taxon>
        <taxon>Bacteroidota</taxon>
        <taxon>Flavobacteriia</taxon>
        <taxon>Flavobacteriales</taxon>
        <taxon>Flavobacteriaceae</taxon>
        <taxon>Flavobacterium</taxon>
    </lineage>
</organism>
<protein>
    <submittedName>
        <fullName evidence="4">T9SS type A sorting domain-containing protein</fullName>
    </submittedName>
</protein>
<dbReference type="SUPFAM" id="SSF51445">
    <property type="entry name" value="(Trans)glycosidases"/>
    <property type="match status" value="1"/>
</dbReference>
<dbReference type="Proteomes" id="UP000291124">
    <property type="component" value="Chromosome"/>
</dbReference>
<dbReference type="Pfam" id="PF18962">
    <property type="entry name" value="Por_Secre_tail"/>
    <property type="match status" value="1"/>
</dbReference>
<reference evidence="5" key="1">
    <citation type="submission" date="2019-03" db="EMBL/GenBank/DDBJ databases">
        <title>Flavobacterium sp.</title>
        <authorList>
            <person name="Kim H."/>
        </authorList>
    </citation>
    <scope>NUCLEOTIDE SEQUENCE [LARGE SCALE GENOMIC DNA]</scope>
    <source>
        <strain evidence="5">GS13</strain>
    </source>
</reference>
<dbReference type="InterPro" id="IPR000421">
    <property type="entry name" value="FA58C"/>
</dbReference>
<dbReference type="KEGG" id="fnk:E1750_16835"/>
<dbReference type="InterPro" id="IPR026444">
    <property type="entry name" value="Secre_tail"/>
</dbReference>
<name>A0A4P6YHP5_9FLAO</name>
<feature type="chain" id="PRO_5020738046" evidence="2">
    <location>
        <begin position="21"/>
        <end position="773"/>
    </location>
</feature>
<dbReference type="EMBL" id="CP037933">
    <property type="protein sequence ID" value="QBN20385.1"/>
    <property type="molecule type" value="Genomic_DNA"/>
</dbReference>
<dbReference type="PROSITE" id="PS50022">
    <property type="entry name" value="FA58C_3"/>
    <property type="match status" value="1"/>
</dbReference>
<dbReference type="InterPro" id="IPR013783">
    <property type="entry name" value="Ig-like_fold"/>
</dbReference>
<gene>
    <name evidence="4" type="ORF">E1750_16835</name>
</gene>
<evidence type="ECO:0000313" key="5">
    <source>
        <dbReference type="Proteomes" id="UP000291124"/>
    </source>
</evidence>
<evidence type="ECO:0000259" key="3">
    <source>
        <dbReference type="PROSITE" id="PS50022"/>
    </source>
</evidence>
<dbReference type="InterPro" id="IPR024655">
    <property type="entry name" value="Asl1_glyco_hydro_catalytic"/>
</dbReference>
<evidence type="ECO:0000256" key="1">
    <source>
        <dbReference type="ARBA" id="ARBA00022729"/>
    </source>
</evidence>
<accession>A0A4P6YHP5</accession>
<dbReference type="SUPFAM" id="SSF49785">
    <property type="entry name" value="Galactose-binding domain-like"/>
    <property type="match status" value="1"/>
</dbReference>
<evidence type="ECO:0000313" key="4">
    <source>
        <dbReference type="EMBL" id="QBN20385.1"/>
    </source>
</evidence>
<keyword evidence="1 2" id="KW-0732">Signal</keyword>
<dbReference type="InterPro" id="IPR017853">
    <property type="entry name" value="GH"/>
</dbReference>
<feature type="domain" description="F5/8 type C" evidence="3">
    <location>
        <begin position="545"/>
        <end position="690"/>
    </location>
</feature>
<dbReference type="Gene3D" id="2.60.40.10">
    <property type="entry name" value="Immunoglobulins"/>
    <property type="match status" value="1"/>
</dbReference>
<dbReference type="OrthoDB" id="9809583at2"/>
<evidence type="ECO:0000256" key="2">
    <source>
        <dbReference type="SAM" id="SignalP"/>
    </source>
</evidence>
<dbReference type="RefSeq" id="WP_133277885.1">
    <property type="nucleotide sequence ID" value="NZ_CP037933.1"/>
</dbReference>
<keyword evidence="5" id="KW-1185">Reference proteome</keyword>
<dbReference type="Pfam" id="PF22633">
    <property type="entry name" value="F5_F8_type_C_2"/>
    <property type="match status" value="1"/>
</dbReference>